<evidence type="ECO:0000313" key="2">
    <source>
        <dbReference type="Proteomes" id="UP000228531"/>
    </source>
</evidence>
<reference evidence="1 2" key="1">
    <citation type="submission" date="2017-11" db="EMBL/GenBank/DDBJ databases">
        <title>Genomic Encyclopedia of Archaeal and Bacterial Type Strains, Phase II (KMG-II): From Individual Species to Whole Genera.</title>
        <authorList>
            <person name="Goeker M."/>
        </authorList>
    </citation>
    <scope>NUCLEOTIDE SEQUENCE [LARGE SCALE GENOMIC DNA]</scope>
    <source>
        <strain evidence="1 2">DSM 29128</strain>
    </source>
</reference>
<dbReference type="Proteomes" id="UP000228531">
    <property type="component" value="Unassembled WGS sequence"/>
</dbReference>
<gene>
    <name evidence="1" type="ORF">BC777_0969</name>
</gene>
<accession>A0A2M8WMH2</accession>
<dbReference type="RefSeq" id="WP_100366980.1">
    <property type="nucleotide sequence ID" value="NZ_PGTY01000001.1"/>
</dbReference>
<protein>
    <submittedName>
        <fullName evidence="1">Uncharacterized protein</fullName>
    </submittedName>
</protein>
<dbReference type="PROSITE" id="PS51257">
    <property type="entry name" value="PROKAR_LIPOPROTEIN"/>
    <property type="match status" value="1"/>
</dbReference>
<dbReference type="EMBL" id="PGTY01000001">
    <property type="protein sequence ID" value="PJI92125.1"/>
    <property type="molecule type" value="Genomic_DNA"/>
</dbReference>
<sequence>MTFFKLGSVMILGAVALTGCGANEYSFDNPSSADGMTYQEMSVAYDDLDPVEFSIIDTNNDYVVDAAEEDSYDITIDDR</sequence>
<name>A0A2M8WMH2_9RHOB</name>
<proteinExistence type="predicted"/>
<dbReference type="AlphaFoldDB" id="A0A2M8WMH2"/>
<organism evidence="1 2">
    <name type="scientific">Yoonia maricola</name>
    <dbReference type="NCBI Taxonomy" id="420999"/>
    <lineage>
        <taxon>Bacteria</taxon>
        <taxon>Pseudomonadati</taxon>
        <taxon>Pseudomonadota</taxon>
        <taxon>Alphaproteobacteria</taxon>
        <taxon>Rhodobacterales</taxon>
        <taxon>Paracoccaceae</taxon>
        <taxon>Yoonia</taxon>
    </lineage>
</organism>
<keyword evidence="2" id="KW-1185">Reference proteome</keyword>
<evidence type="ECO:0000313" key="1">
    <source>
        <dbReference type="EMBL" id="PJI92125.1"/>
    </source>
</evidence>
<comment type="caution">
    <text evidence="1">The sequence shown here is derived from an EMBL/GenBank/DDBJ whole genome shotgun (WGS) entry which is preliminary data.</text>
</comment>